<feature type="compositionally biased region" description="Low complexity" evidence="1">
    <location>
        <begin position="200"/>
        <end position="217"/>
    </location>
</feature>
<dbReference type="EMBL" id="PJNB01000001">
    <property type="protein sequence ID" value="PKW14694.1"/>
    <property type="molecule type" value="Genomic_DNA"/>
</dbReference>
<gene>
    <name evidence="2" type="ORF">A8926_2329</name>
</gene>
<feature type="region of interest" description="Disordered" evidence="1">
    <location>
        <begin position="141"/>
        <end position="217"/>
    </location>
</feature>
<evidence type="ECO:0000256" key="1">
    <source>
        <dbReference type="SAM" id="MobiDB-lite"/>
    </source>
</evidence>
<protein>
    <submittedName>
        <fullName evidence="2">Uncharacterized protein</fullName>
    </submittedName>
</protein>
<evidence type="ECO:0000313" key="3">
    <source>
        <dbReference type="Proteomes" id="UP000233786"/>
    </source>
</evidence>
<comment type="caution">
    <text evidence="2">The sequence shown here is derived from an EMBL/GenBank/DDBJ whole genome shotgun (WGS) entry which is preliminary data.</text>
</comment>
<sequence>MPCGRFIENRPPLTRTCKITHSSNMGAQKTHGPVRGRLAQGGWRHRPRHRGYDAGHHHHLGVQPDAAGPAADRPAARHLQGRLGGAGSPSCSPFSSAAGAVQETLEEIAAGAIDFYTGTFPNTASLFSGPPMLTAHRDTLQQRGMAPRGPRQAGGLPGRRTTAGAISGSEPRSGGCATRSMPPERLRRPLLQTSEPPRQTWPRRTAPTTIRTRTSTT</sequence>
<feature type="compositionally biased region" description="Low complexity" evidence="1">
    <location>
        <begin position="64"/>
        <end position="73"/>
    </location>
</feature>
<proteinExistence type="predicted"/>
<feature type="region of interest" description="Disordered" evidence="1">
    <location>
        <begin position="23"/>
        <end position="75"/>
    </location>
</feature>
<name>A0A2N3XVI5_SACSN</name>
<organism evidence="2 3">
    <name type="scientific">Saccharopolyspora spinosa</name>
    <dbReference type="NCBI Taxonomy" id="60894"/>
    <lineage>
        <taxon>Bacteria</taxon>
        <taxon>Bacillati</taxon>
        <taxon>Actinomycetota</taxon>
        <taxon>Actinomycetes</taxon>
        <taxon>Pseudonocardiales</taxon>
        <taxon>Pseudonocardiaceae</taxon>
        <taxon>Saccharopolyspora</taxon>
    </lineage>
</organism>
<accession>A0A2N3XVI5</accession>
<dbReference type="AlphaFoldDB" id="A0A2N3XVI5"/>
<dbReference type="Proteomes" id="UP000233786">
    <property type="component" value="Unassembled WGS sequence"/>
</dbReference>
<evidence type="ECO:0000313" key="2">
    <source>
        <dbReference type="EMBL" id="PKW14694.1"/>
    </source>
</evidence>
<reference evidence="2" key="1">
    <citation type="submission" date="2017-12" db="EMBL/GenBank/DDBJ databases">
        <title>Sequencing the genomes of 1000 Actinobacteria strains.</title>
        <authorList>
            <person name="Klenk H.-P."/>
        </authorList>
    </citation>
    <scope>NUCLEOTIDE SEQUENCE [LARGE SCALE GENOMIC DNA]</scope>
    <source>
        <strain evidence="2">DSM 44228</strain>
    </source>
</reference>
<keyword evidence="3" id="KW-1185">Reference proteome</keyword>